<organism evidence="1 2">
    <name type="scientific">Lactococcus formosensis</name>
    <dbReference type="NCBI Taxonomy" id="1281486"/>
    <lineage>
        <taxon>Bacteria</taxon>
        <taxon>Bacillati</taxon>
        <taxon>Bacillota</taxon>
        <taxon>Bacilli</taxon>
        <taxon>Lactobacillales</taxon>
        <taxon>Streptococcaceae</taxon>
        <taxon>Lactococcus</taxon>
    </lineage>
</organism>
<name>A0A9X4SFQ5_9LACT</name>
<sequence>MFEEMIEKLKNEIHSTILDTLRDYISKDSKFPLLLSQRQLMEMIGCKDISTFTISFKPYLTFAEVKYGKSSTKWCRDLVIEWFKDPQNLQIQRSGKI</sequence>
<dbReference type="EMBL" id="JAMWFV010000020">
    <property type="protein sequence ID" value="MDG6145992.1"/>
    <property type="molecule type" value="Genomic_DNA"/>
</dbReference>
<dbReference type="RefSeq" id="WP_279360056.1">
    <property type="nucleotide sequence ID" value="NZ_JAMWDY010000004.1"/>
</dbReference>
<reference evidence="1" key="1">
    <citation type="submission" date="2022-06" db="EMBL/GenBank/DDBJ databases">
        <title>Lactococcus from bovine mastitis in China.</title>
        <authorList>
            <person name="Lin Y."/>
            <person name="Han B."/>
        </authorList>
    </citation>
    <scope>NUCLEOTIDE SEQUENCE</scope>
    <source>
        <strain evidence="1">Ningxia-I-26</strain>
    </source>
</reference>
<evidence type="ECO:0000313" key="1">
    <source>
        <dbReference type="EMBL" id="MDG6145992.1"/>
    </source>
</evidence>
<proteinExistence type="predicted"/>
<accession>A0A9X4SFQ5</accession>
<dbReference type="AlphaFoldDB" id="A0A9X4SFQ5"/>
<keyword evidence="2" id="KW-1185">Reference proteome</keyword>
<protein>
    <submittedName>
        <fullName evidence="1">Uncharacterized protein</fullName>
    </submittedName>
</protein>
<evidence type="ECO:0000313" key="2">
    <source>
        <dbReference type="Proteomes" id="UP001153199"/>
    </source>
</evidence>
<gene>
    <name evidence="1" type="ORF">NF717_10090</name>
</gene>
<dbReference type="Proteomes" id="UP001153199">
    <property type="component" value="Unassembled WGS sequence"/>
</dbReference>
<comment type="caution">
    <text evidence="1">The sequence shown here is derived from an EMBL/GenBank/DDBJ whole genome shotgun (WGS) entry which is preliminary data.</text>
</comment>